<dbReference type="STRING" id="1484053.SAMN05444274_10192"/>
<organism evidence="2 3">
    <name type="scientific">Mariniphaga anaerophila</name>
    <dbReference type="NCBI Taxonomy" id="1484053"/>
    <lineage>
        <taxon>Bacteria</taxon>
        <taxon>Pseudomonadati</taxon>
        <taxon>Bacteroidota</taxon>
        <taxon>Bacteroidia</taxon>
        <taxon>Marinilabiliales</taxon>
        <taxon>Prolixibacteraceae</taxon>
        <taxon>Mariniphaga</taxon>
    </lineage>
</organism>
<feature type="signal peptide" evidence="1">
    <location>
        <begin position="1"/>
        <end position="18"/>
    </location>
</feature>
<evidence type="ECO:0000313" key="2">
    <source>
        <dbReference type="EMBL" id="SHE33781.1"/>
    </source>
</evidence>
<evidence type="ECO:0000256" key="1">
    <source>
        <dbReference type="SAM" id="SignalP"/>
    </source>
</evidence>
<keyword evidence="1" id="KW-0732">Signal</keyword>
<dbReference type="OrthoDB" id="1387301at2"/>
<dbReference type="EMBL" id="FQUM01000001">
    <property type="protein sequence ID" value="SHE33781.1"/>
    <property type="molecule type" value="Genomic_DNA"/>
</dbReference>
<feature type="chain" id="PRO_5013019336" evidence="1">
    <location>
        <begin position="19"/>
        <end position="523"/>
    </location>
</feature>
<gene>
    <name evidence="2" type="ORF">SAMN05444274_10192</name>
</gene>
<reference evidence="2 3" key="1">
    <citation type="submission" date="2016-11" db="EMBL/GenBank/DDBJ databases">
        <authorList>
            <person name="Jaros S."/>
            <person name="Januszkiewicz K."/>
            <person name="Wedrychowicz H."/>
        </authorList>
    </citation>
    <scope>NUCLEOTIDE SEQUENCE [LARGE SCALE GENOMIC DNA]</scope>
    <source>
        <strain evidence="2 3">DSM 26910</strain>
    </source>
</reference>
<dbReference type="SUPFAM" id="SSF48452">
    <property type="entry name" value="TPR-like"/>
    <property type="match status" value="1"/>
</dbReference>
<accession>A0A1M4SNK7</accession>
<name>A0A1M4SNK7_9BACT</name>
<evidence type="ECO:0000313" key="3">
    <source>
        <dbReference type="Proteomes" id="UP000184164"/>
    </source>
</evidence>
<dbReference type="AlphaFoldDB" id="A0A1M4SNK7"/>
<proteinExistence type="predicted"/>
<dbReference type="RefSeq" id="WP_072997943.1">
    <property type="nucleotide sequence ID" value="NZ_FQUM01000001.1"/>
</dbReference>
<dbReference type="Proteomes" id="UP000184164">
    <property type="component" value="Unassembled WGS sequence"/>
</dbReference>
<dbReference type="PROSITE" id="PS51257">
    <property type="entry name" value="PROKAR_LIPOPROTEIN"/>
    <property type="match status" value="1"/>
</dbReference>
<protein>
    <submittedName>
        <fullName evidence="2">Starch-binding associating with outer membrane</fullName>
    </submittedName>
</protein>
<dbReference type="InterPro" id="IPR011990">
    <property type="entry name" value="TPR-like_helical_dom_sf"/>
</dbReference>
<sequence>MRKTKYILILLAFLTAFSGCDDFLGDNRDPDGTDQVPVDQIMPVVLFYTALENYDHSEYGAYLSQCLTTAGKSQTGSHAYRSGWEFLGMNRHPQWRRHFYDVGSNAKELLRFAEEENSMNYVALVRLLRLLSVQQTTDAFGDMPLTEAYMSASPKYDTQESIYEWLETETEALIQLFDGPEVTQATNRPMGQNVDRVFAGDMGKWKQVLLAVKARILLRDLPNLNTGSAGAILTAAEQALSNWVDPRYKFDGGSSVEKNCMWGRNNKPVNSWESRSNDLLSAIPSKYFIENMMGFDPATGEFTDPRLPLLMEARADDSDEITYRYLENNSGMPPTHKIEWYPDLYESVLTTDTSTITFITREELHFIAAEAAYWAQDKNRASEHLRQGIESHMKRILVPQQEIDTYLNDPELVPGSSNIDLSHIMVEKYKAMYLQVEQWNDLRRYGYSNDVNDRKYDNTIVYPGLRRPHNLYEAYWSNENQWIQRINYDPETEEKYNREELIRLDAFRNPEWLKKPMIWAPQN</sequence>
<dbReference type="Gene3D" id="1.25.40.390">
    <property type="match status" value="1"/>
</dbReference>
<keyword evidence="3" id="KW-1185">Reference proteome</keyword>
<dbReference type="InterPro" id="IPR041662">
    <property type="entry name" value="SusD-like_2"/>
</dbReference>
<dbReference type="Pfam" id="PF12771">
    <property type="entry name" value="SusD-like_2"/>
    <property type="match status" value="1"/>
</dbReference>